<dbReference type="Pfam" id="PF25856">
    <property type="entry name" value="MPN635_N"/>
    <property type="match status" value="1"/>
</dbReference>
<evidence type="ECO:0000256" key="1">
    <source>
        <dbReference type="SAM" id="Coils"/>
    </source>
</evidence>
<name>A0A644WFG1_9ZZZZ</name>
<proteinExistence type="predicted"/>
<protein>
    <recommendedName>
        <fullName evidence="2">MPN635 N-terminal domain-containing protein</fullName>
    </recommendedName>
</protein>
<feature type="domain" description="MPN635 N-terminal" evidence="2">
    <location>
        <begin position="150"/>
        <end position="243"/>
    </location>
</feature>
<dbReference type="SUPFAM" id="SSF55874">
    <property type="entry name" value="ATPase domain of HSP90 chaperone/DNA topoisomerase II/histidine kinase"/>
    <property type="match status" value="1"/>
</dbReference>
<reference evidence="3" key="1">
    <citation type="submission" date="2019-08" db="EMBL/GenBank/DDBJ databases">
        <authorList>
            <person name="Kucharzyk K."/>
            <person name="Murdoch R.W."/>
            <person name="Higgins S."/>
            <person name="Loffler F."/>
        </authorList>
    </citation>
    <scope>NUCLEOTIDE SEQUENCE</scope>
</reference>
<keyword evidence="1" id="KW-0175">Coiled coil</keyword>
<dbReference type="AlphaFoldDB" id="A0A644WFG1"/>
<evidence type="ECO:0000313" key="3">
    <source>
        <dbReference type="EMBL" id="MPM02560.1"/>
    </source>
</evidence>
<feature type="coiled-coil region" evidence="1">
    <location>
        <begin position="317"/>
        <end position="349"/>
    </location>
</feature>
<dbReference type="InterPro" id="IPR058987">
    <property type="entry name" value="MPN635_N"/>
</dbReference>
<gene>
    <name evidence="3" type="ORF">SDC9_48809</name>
</gene>
<dbReference type="EMBL" id="VSSQ01000878">
    <property type="protein sequence ID" value="MPM02560.1"/>
    <property type="molecule type" value="Genomic_DNA"/>
</dbReference>
<sequence length="446" mass="52388">MLDKIDINIGSSYLSSWKESDAIKELIANAKDETENGDIKIKNNGDGSISIINIGSEIMPEHFMMKETNKNLNNCSMGHFGVGLKDAISVLFNNKIDIEIETSCYKYYPKYINKSNLVKDKCIFIVVDSNKREWVGTEVKLKNCKMDFVYEAKENFLSYNLECGREKIILSNEKGQVIKNLDSKGKKNIYINGIKVGESRTYTYSYNIFGKESYRKNKVSRDRSKLKAEVYIEDLKDIILSLKDNEVINEYWYKIISSSSGSLSGELVNIDILAYIINKKDKDRINIRIMPPGKEEYLKIYKKLNKNARNIEGYKYLILIENHIKKLEKKIENKKILQLYEEIKKYENQTLNRKEIDEILTVEKFIKYVKKYLYEYIDKYEIVESQEYKVEDKILFIPRNRFNEKNLLNIKKEIITIVNIITDNIDYKEKVNTLKNIIDKLIGEFR</sequence>
<dbReference type="InterPro" id="IPR036890">
    <property type="entry name" value="HATPase_C_sf"/>
</dbReference>
<comment type="caution">
    <text evidence="3">The sequence shown here is derived from an EMBL/GenBank/DDBJ whole genome shotgun (WGS) entry which is preliminary data.</text>
</comment>
<accession>A0A644WFG1</accession>
<evidence type="ECO:0000259" key="2">
    <source>
        <dbReference type="Pfam" id="PF25856"/>
    </source>
</evidence>
<organism evidence="3">
    <name type="scientific">bioreactor metagenome</name>
    <dbReference type="NCBI Taxonomy" id="1076179"/>
    <lineage>
        <taxon>unclassified sequences</taxon>
        <taxon>metagenomes</taxon>
        <taxon>ecological metagenomes</taxon>
    </lineage>
</organism>